<comment type="caution">
    <text evidence="3">The sequence shown here is derived from an EMBL/GenBank/DDBJ whole genome shotgun (WGS) entry which is preliminary data.</text>
</comment>
<dbReference type="RefSeq" id="WP_167228300.1">
    <property type="nucleotide sequence ID" value="NZ_JAAQPH010000018.1"/>
</dbReference>
<sequence>MRLQGKVAVVTGGGSGFGEGIARLFAAEGGRVVVADINGDAAERVAAQIDAAGGAAVGLRADVTAKADVDAMMRAALDSYGRLDILVNNAGVSHRNKPMTEVSEEEFDRIYDVNVKAIYLAAVAAIPLMKAQGGGCIVNTSSTAALRPRPGLTVYNSSKGAVNVMTKSMAVELAPDKIRVNAICPVIGETALMETFMGVPDTPENRKKFEATIPLGRFSTPKDIAEATLFLASDSANFLTGVTLEVDGGRCI</sequence>
<dbReference type="NCBIfam" id="NF005559">
    <property type="entry name" value="PRK07231.1"/>
    <property type="match status" value="1"/>
</dbReference>
<dbReference type="GO" id="GO:0047936">
    <property type="term" value="F:glucose 1-dehydrogenase [NAD(P)+] activity"/>
    <property type="evidence" value="ECO:0007669"/>
    <property type="project" value="UniProtKB-EC"/>
</dbReference>
<dbReference type="Gene3D" id="3.40.50.720">
    <property type="entry name" value="NAD(P)-binding Rossmann-like Domain"/>
    <property type="match status" value="1"/>
</dbReference>
<evidence type="ECO:0000313" key="3">
    <source>
        <dbReference type="EMBL" id="NIA71059.1"/>
    </source>
</evidence>
<keyword evidence="2 3" id="KW-0560">Oxidoreductase</keyword>
<protein>
    <submittedName>
        <fullName evidence="3">Glucose 1-dehydrogenase</fullName>
        <ecNumber evidence="3">1.1.1.47</ecNumber>
    </submittedName>
</protein>
<dbReference type="InterPro" id="IPR020904">
    <property type="entry name" value="Sc_DH/Rdtase_CS"/>
</dbReference>
<dbReference type="PANTHER" id="PTHR43639">
    <property type="entry name" value="OXIDOREDUCTASE, SHORT-CHAIN DEHYDROGENASE/REDUCTASE FAMILY (AFU_ORTHOLOGUE AFUA_5G02870)"/>
    <property type="match status" value="1"/>
</dbReference>
<proteinExistence type="inferred from homology"/>
<dbReference type="Pfam" id="PF13561">
    <property type="entry name" value="adh_short_C2"/>
    <property type="match status" value="1"/>
</dbReference>
<dbReference type="Proteomes" id="UP000761264">
    <property type="component" value="Unassembled WGS sequence"/>
</dbReference>
<dbReference type="PRINTS" id="PR00081">
    <property type="entry name" value="GDHRDH"/>
</dbReference>
<keyword evidence="4" id="KW-1185">Reference proteome</keyword>
<dbReference type="EMBL" id="JAAQPH010000018">
    <property type="protein sequence ID" value="NIA71059.1"/>
    <property type="molecule type" value="Genomic_DNA"/>
</dbReference>
<organism evidence="3 4">
    <name type="scientific">Pelagibius litoralis</name>
    <dbReference type="NCBI Taxonomy" id="374515"/>
    <lineage>
        <taxon>Bacteria</taxon>
        <taxon>Pseudomonadati</taxon>
        <taxon>Pseudomonadota</taxon>
        <taxon>Alphaproteobacteria</taxon>
        <taxon>Rhodospirillales</taxon>
        <taxon>Rhodovibrionaceae</taxon>
        <taxon>Pelagibius</taxon>
    </lineage>
</organism>
<comment type="similarity">
    <text evidence="1">Belongs to the short-chain dehydrogenases/reductases (SDR) family.</text>
</comment>
<dbReference type="PANTHER" id="PTHR43639:SF1">
    <property type="entry name" value="SHORT-CHAIN DEHYDROGENASE_REDUCTASE FAMILY PROTEIN"/>
    <property type="match status" value="1"/>
</dbReference>
<dbReference type="PROSITE" id="PS00061">
    <property type="entry name" value="ADH_SHORT"/>
    <property type="match status" value="1"/>
</dbReference>
<name>A0A967F117_9PROT</name>
<dbReference type="PRINTS" id="PR00080">
    <property type="entry name" value="SDRFAMILY"/>
</dbReference>
<dbReference type="InterPro" id="IPR036291">
    <property type="entry name" value="NAD(P)-bd_dom_sf"/>
</dbReference>
<dbReference type="SUPFAM" id="SSF51735">
    <property type="entry name" value="NAD(P)-binding Rossmann-fold domains"/>
    <property type="match status" value="1"/>
</dbReference>
<gene>
    <name evidence="3" type="ORF">HBA54_20885</name>
</gene>
<evidence type="ECO:0000313" key="4">
    <source>
        <dbReference type="Proteomes" id="UP000761264"/>
    </source>
</evidence>
<dbReference type="FunFam" id="3.40.50.720:FF:000084">
    <property type="entry name" value="Short-chain dehydrogenase reductase"/>
    <property type="match status" value="1"/>
</dbReference>
<dbReference type="EC" id="1.1.1.47" evidence="3"/>
<reference evidence="3" key="1">
    <citation type="submission" date="2020-03" db="EMBL/GenBank/DDBJ databases">
        <title>Genome of Pelagibius litoralis DSM 21314T.</title>
        <authorList>
            <person name="Wang G."/>
        </authorList>
    </citation>
    <scope>NUCLEOTIDE SEQUENCE</scope>
    <source>
        <strain evidence="3">DSM 21314</strain>
    </source>
</reference>
<dbReference type="AlphaFoldDB" id="A0A967F117"/>
<dbReference type="InterPro" id="IPR002347">
    <property type="entry name" value="SDR_fam"/>
</dbReference>
<evidence type="ECO:0000256" key="1">
    <source>
        <dbReference type="ARBA" id="ARBA00006484"/>
    </source>
</evidence>
<evidence type="ECO:0000256" key="2">
    <source>
        <dbReference type="ARBA" id="ARBA00023002"/>
    </source>
</evidence>
<accession>A0A967F117</accession>